<dbReference type="GO" id="GO:0031177">
    <property type="term" value="F:phosphopantetheine binding"/>
    <property type="evidence" value="ECO:0007669"/>
    <property type="project" value="TreeGrafter"/>
</dbReference>
<dbReference type="SUPFAM" id="SSF52777">
    <property type="entry name" value="CoA-dependent acyltransferases"/>
    <property type="match status" value="2"/>
</dbReference>
<dbReference type="EMBL" id="JAFCNB010000001">
    <property type="protein sequence ID" value="MBP2702784.1"/>
    <property type="molecule type" value="Genomic_DNA"/>
</dbReference>
<dbReference type="PANTHER" id="PTHR45527">
    <property type="entry name" value="NONRIBOSOMAL PEPTIDE SYNTHETASE"/>
    <property type="match status" value="1"/>
</dbReference>
<dbReference type="InterPro" id="IPR001242">
    <property type="entry name" value="Condensation_dom"/>
</dbReference>
<dbReference type="GO" id="GO:0008610">
    <property type="term" value="P:lipid biosynthetic process"/>
    <property type="evidence" value="ECO:0007669"/>
    <property type="project" value="UniProtKB-ARBA"/>
</dbReference>
<gene>
    <name evidence="2" type="ORF">JOL79_03075</name>
</gene>
<dbReference type="Proteomes" id="UP000674234">
    <property type="component" value="Unassembled WGS sequence"/>
</dbReference>
<dbReference type="Gene3D" id="3.30.559.30">
    <property type="entry name" value="Nonribosomal peptide synthetase, condensation domain"/>
    <property type="match status" value="1"/>
</dbReference>
<comment type="caution">
    <text evidence="2">The sequence shown here is derived from an EMBL/GenBank/DDBJ whole genome shotgun (WGS) entry which is preliminary data.</text>
</comment>
<dbReference type="Pfam" id="PF00668">
    <property type="entry name" value="Condensation"/>
    <property type="match status" value="1"/>
</dbReference>
<organism evidence="2 3">
    <name type="scientific">Microbispora oryzae</name>
    <dbReference type="NCBI Taxonomy" id="2806554"/>
    <lineage>
        <taxon>Bacteria</taxon>
        <taxon>Bacillati</taxon>
        <taxon>Actinomycetota</taxon>
        <taxon>Actinomycetes</taxon>
        <taxon>Streptosporangiales</taxon>
        <taxon>Streptosporangiaceae</taxon>
        <taxon>Microbispora</taxon>
    </lineage>
</organism>
<evidence type="ECO:0000259" key="1">
    <source>
        <dbReference type="Pfam" id="PF00668"/>
    </source>
</evidence>
<dbReference type="RefSeq" id="WP_210154037.1">
    <property type="nucleotide sequence ID" value="NZ_JAFCNB010000001.1"/>
</dbReference>
<feature type="domain" description="Condensation" evidence="1">
    <location>
        <begin position="25"/>
        <end position="337"/>
    </location>
</feature>
<dbReference type="Gene3D" id="3.30.559.10">
    <property type="entry name" value="Chloramphenicol acetyltransferase-like domain"/>
    <property type="match status" value="1"/>
</dbReference>
<dbReference type="GO" id="GO:0044550">
    <property type="term" value="P:secondary metabolite biosynthetic process"/>
    <property type="evidence" value="ECO:0007669"/>
    <property type="project" value="TreeGrafter"/>
</dbReference>
<keyword evidence="3" id="KW-1185">Reference proteome</keyword>
<accession>A0A940WC51</accession>
<proteinExistence type="predicted"/>
<dbReference type="PANTHER" id="PTHR45527:SF1">
    <property type="entry name" value="FATTY ACID SYNTHASE"/>
    <property type="match status" value="1"/>
</dbReference>
<evidence type="ECO:0000313" key="2">
    <source>
        <dbReference type="EMBL" id="MBP2702784.1"/>
    </source>
</evidence>
<dbReference type="GO" id="GO:0003824">
    <property type="term" value="F:catalytic activity"/>
    <property type="evidence" value="ECO:0007669"/>
    <property type="project" value="InterPro"/>
</dbReference>
<sequence length="460" mass="49223">MTGLSWHKVHFSGGRSVSGLATWGQRQVWRDMSRMPSGSAYNNTHPVLVPEGVTLDDVLDLVAELTARHEALRTLFEDDGTGGPVQRVQAEGEVMAGVWEDPAGSLVDAARELDRQLEETVFDHAAETPFRVAVIAPGGTPRVIMLCVTHLAADLLSTRLVAAELDAMLRARAAGAPPPPPAPASEPVDVAAVERSPRGQRMERSALAYLREQFTAFPAANLGWPAGPPQPERYWRGGLRSAAAASALRTLAARFRVGSSTVALAATAALLGHLAGRRECGFLLIAGNRVSADLRAAVGTLTQDVPALVDVSGPSFSDVVRAAWSSSMRAYRHGRFDPERAWEVIGEVGAARGAEPELRCFFNDMRVAADAPGAPESGDESEFEWESAVSDDDVTFFLEIGDVFGRPGVMRLTLLADTAFLPPPVIEGFLRGLERLLVELVSGDLPLAELSRVTGLEPRA</sequence>
<name>A0A940WC51_9ACTN</name>
<dbReference type="InterPro" id="IPR023213">
    <property type="entry name" value="CAT-like_dom_sf"/>
</dbReference>
<protein>
    <recommendedName>
        <fullName evidence="1">Condensation domain-containing protein</fullName>
    </recommendedName>
</protein>
<dbReference type="AlphaFoldDB" id="A0A940WC51"/>
<dbReference type="GO" id="GO:0005737">
    <property type="term" value="C:cytoplasm"/>
    <property type="evidence" value="ECO:0007669"/>
    <property type="project" value="TreeGrafter"/>
</dbReference>
<evidence type="ECO:0000313" key="3">
    <source>
        <dbReference type="Proteomes" id="UP000674234"/>
    </source>
</evidence>
<reference evidence="2" key="1">
    <citation type="submission" date="2021-02" db="EMBL/GenBank/DDBJ databases">
        <title>Draft genome sequence of Microbispora sp. RL4-1S isolated from rice leaves in Thailand.</title>
        <authorList>
            <person name="Muangham S."/>
            <person name="Duangmal K."/>
        </authorList>
    </citation>
    <scope>NUCLEOTIDE SEQUENCE</scope>
    <source>
        <strain evidence="2">RL4-1S</strain>
    </source>
</reference>
<dbReference type="GO" id="GO:0043041">
    <property type="term" value="P:amino acid activation for nonribosomal peptide biosynthetic process"/>
    <property type="evidence" value="ECO:0007669"/>
    <property type="project" value="TreeGrafter"/>
</dbReference>